<evidence type="ECO:0000313" key="1">
    <source>
        <dbReference type="EMBL" id="KMM73416.1"/>
    </source>
</evidence>
<reference evidence="2" key="2">
    <citation type="journal article" date="2009" name="Genome Res.">
        <title>Comparative genomic analyses of the human fungal pathogens Coccidioides and their relatives.</title>
        <authorList>
            <person name="Sharpton T.J."/>
            <person name="Stajich J.E."/>
            <person name="Rounsley S.D."/>
            <person name="Gardner M.J."/>
            <person name="Wortman J.R."/>
            <person name="Jordar V.S."/>
            <person name="Maiti R."/>
            <person name="Kodira C.D."/>
            <person name="Neafsey D.E."/>
            <person name="Zeng Q."/>
            <person name="Hung C.-Y."/>
            <person name="McMahan C."/>
            <person name="Muszewska A."/>
            <person name="Grynberg M."/>
            <person name="Mandel M.A."/>
            <person name="Kellner E.M."/>
            <person name="Barker B.M."/>
            <person name="Galgiani J.N."/>
            <person name="Orbach M.J."/>
            <person name="Kirkland T.N."/>
            <person name="Cole G.T."/>
            <person name="Henn M.R."/>
            <person name="Birren B.W."/>
            <person name="Taylor J.W."/>
        </authorList>
    </citation>
    <scope>NUCLEOTIDE SEQUENCE [LARGE SCALE GENOMIC DNA]</scope>
    <source>
        <strain evidence="2">RMSCC 3488</strain>
    </source>
</reference>
<gene>
    <name evidence="1" type="ORF">CPAG_09705</name>
</gene>
<evidence type="ECO:0000313" key="2">
    <source>
        <dbReference type="Proteomes" id="UP000054567"/>
    </source>
</evidence>
<reference evidence="1 2" key="1">
    <citation type="submission" date="2007-06" db="EMBL/GenBank/DDBJ databases">
        <title>The Genome Sequence of Coccidioides posadasii RMSCC_3488.</title>
        <authorList>
            <consortium name="Coccidioides Genome Resources Consortium"/>
            <consortium name="The Broad Institute Genome Sequencing Platform"/>
            <person name="Henn M.R."/>
            <person name="Sykes S."/>
            <person name="Young S."/>
            <person name="Jaffe D."/>
            <person name="Berlin A."/>
            <person name="Alvarez P."/>
            <person name="Butler J."/>
            <person name="Gnerre S."/>
            <person name="Grabherr M."/>
            <person name="Mauceli E."/>
            <person name="Brockman W."/>
            <person name="Kodira C."/>
            <person name="Alvarado L."/>
            <person name="Zeng Q."/>
            <person name="Crawford M."/>
            <person name="Antoine C."/>
            <person name="Devon K."/>
            <person name="Galgiani J."/>
            <person name="Orsborn K."/>
            <person name="Lewis M.L."/>
            <person name="Nusbaum C."/>
            <person name="Galagan J."/>
            <person name="Birren B."/>
        </authorList>
    </citation>
    <scope>NUCLEOTIDE SEQUENCE [LARGE SCALE GENOMIC DNA]</scope>
    <source>
        <strain evidence="1 2">RMSCC 3488</strain>
    </source>
</reference>
<dbReference type="Proteomes" id="UP000054567">
    <property type="component" value="Unassembled WGS sequence"/>
</dbReference>
<protein>
    <submittedName>
        <fullName evidence="1">Uncharacterized protein</fullName>
    </submittedName>
</protein>
<name>A0A0J6FJQ7_COCPO</name>
<accession>A0A0J6FJQ7</accession>
<reference evidence="2" key="3">
    <citation type="journal article" date="2010" name="Genome Res.">
        <title>Population genomic sequencing of Coccidioides fungi reveals recent hybridization and transposon control.</title>
        <authorList>
            <person name="Neafsey D.E."/>
            <person name="Barker B.M."/>
            <person name="Sharpton T.J."/>
            <person name="Stajich J.E."/>
            <person name="Park D.J."/>
            <person name="Whiston E."/>
            <person name="Hung C.-Y."/>
            <person name="McMahan C."/>
            <person name="White J."/>
            <person name="Sykes S."/>
            <person name="Heiman D."/>
            <person name="Young S."/>
            <person name="Zeng Q."/>
            <person name="Abouelleil A."/>
            <person name="Aftuck L."/>
            <person name="Bessette D."/>
            <person name="Brown A."/>
            <person name="FitzGerald M."/>
            <person name="Lui A."/>
            <person name="Macdonald J.P."/>
            <person name="Priest M."/>
            <person name="Orbach M.J."/>
            <person name="Galgiani J.N."/>
            <person name="Kirkland T.N."/>
            <person name="Cole G.T."/>
            <person name="Birren B.W."/>
            <person name="Henn M.R."/>
            <person name="Taylor J.W."/>
            <person name="Rounsley S.D."/>
        </authorList>
    </citation>
    <scope>NUCLEOTIDE SEQUENCE [LARGE SCALE GENOMIC DNA]</scope>
    <source>
        <strain evidence="2">RMSCC 3488</strain>
    </source>
</reference>
<dbReference type="VEuPathDB" id="FungiDB:CPAG_09705"/>
<proteinExistence type="predicted"/>
<dbReference type="AlphaFoldDB" id="A0A0J6FJQ7"/>
<sequence>MAPSQQRYECTETRAVLGQMTIVDAFAHRIYALSLGLMMKEGIGSRCGETLGNYRVDPFALLYSSISGLEIPTGTEISHDLPRSLAQHPCRLVTHQRVFTLADPQPPVKACDCWLSATDENNLAYLIATIDLGTKGERLRPVLEQSHPPSAAFVMTKLIV</sequence>
<dbReference type="EMBL" id="DS268114">
    <property type="protein sequence ID" value="KMM73416.1"/>
    <property type="molecule type" value="Genomic_DNA"/>
</dbReference>
<organism evidence="1 2">
    <name type="scientific">Coccidioides posadasii RMSCC 3488</name>
    <dbReference type="NCBI Taxonomy" id="454284"/>
    <lineage>
        <taxon>Eukaryota</taxon>
        <taxon>Fungi</taxon>
        <taxon>Dikarya</taxon>
        <taxon>Ascomycota</taxon>
        <taxon>Pezizomycotina</taxon>
        <taxon>Eurotiomycetes</taxon>
        <taxon>Eurotiomycetidae</taxon>
        <taxon>Onygenales</taxon>
        <taxon>Onygenaceae</taxon>
        <taxon>Coccidioides</taxon>
    </lineage>
</organism>